<sequence length="345" mass="40292">MLKKSPDTNSETLLKKLQDLIADNNIRKITIYNRDCKEMLKCTLEINSTHKIFLALPESIIDKLSDPPVKVEERKETGTIIQQPVLIAIIDHSLKKIMKYRQNMQRDMAAEDVHQFRVEVKKLRAFPRMISADQRNKIKIPGRLRDEYRKAGAIRDLQLLTGHTTGAVVKTKYARELDGKRKSLISHAGKTGIIRWIKKADKKIRKGLPQYLPVAVAAKFIEGKLAFTRSITRKRAISNEEMHSVRKNLKDILYDVKNIGENVPAILWELHWSKEKQEFYARLAEDLGKYHDCTIELQKLEETSYTKDTENNREMIRRCDEQRTIRRQLNTSIRKQFSDNRIQDD</sequence>
<reference evidence="2" key="1">
    <citation type="submission" date="2022-01" db="EMBL/GenBank/DDBJ databases">
        <authorList>
            <person name="Jo J.-H."/>
            <person name="Im W.-T."/>
        </authorList>
    </citation>
    <scope>NUCLEOTIDE SEQUENCE</scope>
    <source>
        <strain evidence="2">NA20</strain>
    </source>
</reference>
<dbReference type="EMBL" id="JAKLTR010000012">
    <property type="protein sequence ID" value="MCG2616285.1"/>
    <property type="molecule type" value="Genomic_DNA"/>
</dbReference>
<protein>
    <submittedName>
        <fullName evidence="2">CHAD domain-containing protein</fullName>
    </submittedName>
</protein>
<evidence type="ECO:0000259" key="1">
    <source>
        <dbReference type="Pfam" id="PF05235"/>
    </source>
</evidence>
<dbReference type="InterPro" id="IPR038186">
    <property type="entry name" value="CHAD_dom_sf"/>
</dbReference>
<proteinExistence type="predicted"/>
<dbReference type="Pfam" id="PF05235">
    <property type="entry name" value="CHAD"/>
    <property type="match status" value="1"/>
</dbReference>
<comment type="caution">
    <text evidence="2">The sequence shown here is derived from an EMBL/GenBank/DDBJ whole genome shotgun (WGS) entry which is preliminary data.</text>
</comment>
<dbReference type="InterPro" id="IPR007899">
    <property type="entry name" value="CHAD_dom"/>
</dbReference>
<name>A0ABS9KVH0_9BACT</name>
<dbReference type="Proteomes" id="UP001165367">
    <property type="component" value="Unassembled WGS sequence"/>
</dbReference>
<keyword evidence="3" id="KW-1185">Reference proteome</keyword>
<dbReference type="Gene3D" id="1.40.20.10">
    <property type="entry name" value="CHAD domain"/>
    <property type="match status" value="1"/>
</dbReference>
<accession>A0ABS9KVH0</accession>
<evidence type="ECO:0000313" key="3">
    <source>
        <dbReference type="Proteomes" id="UP001165367"/>
    </source>
</evidence>
<dbReference type="RefSeq" id="WP_237874820.1">
    <property type="nucleotide sequence ID" value="NZ_JAKLTR010000012.1"/>
</dbReference>
<evidence type="ECO:0000313" key="2">
    <source>
        <dbReference type="EMBL" id="MCG2616285.1"/>
    </source>
</evidence>
<organism evidence="2 3">
    <name type="scientific">Terrimonas ginsenosidimutans</name>
    <dbReference type="NCBI Taxonomy" id="2908004"/>
    <lineage>
        <taxon>Bacteria</taxon>
        <taxon>Pseudomonadati</taxon>
        <taxon>Bacteroidota</taxon>
        <taxon>Chitinophagia</taxon>
        <taxon>Chitinophagales</taxon>
        <taxon>Chitinophagaceae</taxon>
        <taxon>Terrimonas</taxon>
    </lineage>
</organism>
<feature type="domain" description="CHAD" evidence="1">
    <location>
        <begin position="88"/>
        <end position="298"/>
    </location>
</feature>
<gene>
    <name evidence="2" type="ORF">LZZ85_18445</name>
</gene>